<evidence type="ECO:0000256" key="6">
    <source>
        <dbReference type="SAM" id="SignalP"/>
    </source>
</evidence>
<feature type="chain" id="PRO_5034150448" evidence="6">
    <location>
        <begin position="21"/>
        <end position="273"/>
    </location>
</feature>
<dbReference type="CDD" id="cd02241">
    <property type="entry name" value="cupin_OxOx"/>
    <property type="match status" value="1"/>
</dbReference>
<keyword evidence="9" id="KW-1185">Reference proteome</keyword>
<comment type="similarity">
    <text evidence="2">Belongs to the germin family.</text>
</comment>
<evidence type="ECO:0000313" key="8">
    <source>
        <dbReference type="EMBL" id="TVY33739.1"/>
    </source>
</evidence>
<organism evidence="8 9">
    <name type="scientific">Lachnellula subtilissima</name>
    <dbReference type="NCBI Taxonomy" id="602034"/>
    <lineage>
        <taxon>Eukaryota</taxon>
        <taxon>Fungi</taxon>
        <taxon>Dikarya</taxon>
        <taxon>Ascomycota</taxon>
        <taxon>Pezizomycotina</taxon>
        <taxon>Leotiomycetes</taxon>
        <taxon>Helotiales</taxon>
        <taxon>Lachnaceae</taxon>
        <taxon>Lachnellula</taxon>
    </lineage>
</organism>
<dbReference type="GO" id="GO:0030145">
    <property type="term" value="F:manganese ion binding"/>
    <property type="evidence" value="ECO:0007669"/>
    <property type="project" value="InterPro"/>
</dbReference>
<dbReference type="InterPro" id="IPR014710">
    <property type="entry name" value="RmlC-like_jellyroll"/>
</dbReference>
<evidence type="ECO:0000256" key="3">
    <source>
        <dbReference type="ARBA" id="ARBA00022525"/>
    </source>
</evidence>
<gene>
    <name evidence="8" type="primary">SR1A</name>
    <name evidence="8" type="ORF">LSUB1_G006524</name>
</gene>
<keyword evidence="3" id="KW-0964">Secreted</keyword>
<dbReference type="PANTHER" id="PTHR31238">
    <property type="entry name" value="GERMIN-LIKE PROTEIN SUBFAMILY 3 MEMBER 3"/>
    <property type="match status" value="1"/>
</dbReference>
<accession>A0A8H8REB6</accession>
<dbReference type="InterPro" id="IPR006045">
    <property type="entry name" value="Cupin_1"/>
</dbReference>
<evidence type="ECO:0000256" key="5">
    <source>
        <dbReference type="ARBA" id="ARBA00023211"/>
    </source>
</evidence>
<dbReference type="AlphaFoldDB" id="A0A8H8REB6"/>
<dbReference type="SMART" id="SM00835">
    <property type="entry name" value="Cupin_1"/>
    <property type="match status" value="1"/>
</dbReference>
<proteinExistence type="inferred from homology"/>
<evidence type="ECO:0000256" key="1">
    <source>
        <dbReference type="ARBA" id="ARBA00004613"/>
    </source>
</evidence>
<keyword evidence="4" id="KW-0479">Metal-binding</keyword>
<comment type="subcellular location">
    <subcellularLocation>
        <location evidence="1">Secreted</location>
    </subcellularLocation>
</comment>
<sequence>MPTTLKRLALIAYLIIATAASSPEDRQQFILKQPSTSTIPPCATPTTSSQELKQLLMLAPSEVDREAILLPNPPNACNITFQFVNTTHVPPTGGEIVLAGVDNFPALIGTQVSAAIGFVDACGLNVPHSHPRANEFLTVVQGQLIGGLVLESVPALTGRVNDSVPNPTVPEPVVMANLTQYTGMLFPQGEVHFQFNPTCEPAVFAAAFDNEDAGRVQIANTFFSIRDDDVLSAALGYPESLDARQIGRLRGHIPDSFAELMESCAKRCHIPSS</sequence>
<name>A0A8H8REB6_9HELO</name>
<dbReference type="InterPro" id="IPR001929">
    <property type="entry name" value="Germin"/>
</dbReference>
<dbReference type="Proteomes" id="UP000462212">
    <property type="component" value="Unassembled WGS sequence"/>
</dbReference>
<dbReference type="OrthoDB" id="1921208at2759"/>
<protein>
    <submittedName>
        <fullName evidence="8">Spherulin-1A</fullName>
    </submittedName>
</protein>
<dbReference type="SUPFAM" id="SSF51182">
    <property type="entry name" value="RmlC-like cupins"/>
    <property type="match status" value="1"/>
</dbReference>
<keyword evidence="6" id="KW-0732">Signal</keyword>
<evidence type="ECO:0000256" key="2">
    <source>
        <dbReference type="ARBA" id="ARBA00007456"/>
    </source>
</evidence>
<evidence type="ECO:0000259" key="7">
    <source>
        <dbReference type="SMART" id="SM00835"/>
    </source>
</evidence>
<feature type="domain" description="Cupin type-1" evidence="7">
    <location>
        <begin position="81"/>
        <end position="247"/>
    </location>
</feature>
<keyword evidence="5" id="KW-0464">Manganese</keyword>
<dbReference type="GO" id="GO:0005576">
    <property type="term" value="C:extracellular region"/>
    <property type="evidence" value="ECO:0007669"/>
    <property type="project" value="UniProtKB-SubCell"/>
</dbReference>
<dbReference type="InterPro" id="IPR011051">
    <property type="entry name" value="RmlC_Cupin_sf"/>
</dbReference>
<comment type="caution">
    <text evidence="8">The sequence shown here is derived from an EMBL/GenBank/DDBJ whole genome shotgun (WGS) entry which is preliminary data.</text>
</comment>
<dbReference type="Pfam" id="PF00190">
    <property type="entry name" value="Cupin_1"/>
    <property type="match status" value="1"/>
</dbReference>
<dbReference type="EMBL" id="QGMJ01000750">
    <property type="protein sequence ID" value="TVY33739.1"/>
    <property type="molecule type" value="Genomic_DNA"/>
</dbReference>
<feature type="signal peptide" evidence="6">
    <location>
        <begin position="1"/>
        <end position="20"/>
    </location>
</feature>
<reference evidence="8 9" key="1">
    <citation type="submission" date="2018-05" db="EMBL/GenBank/DDBJ databases">
        <title>Genome sequencing and assembly of the regulated plant pathogen Lachnellula willkommii and related sister species for the development of diagnostic species identification markers.</title>
        <authorList>
            <person name="Giroux E."/>
            <person name="Bilodeau G."/>
        </authorList>
    </citation>
    <scope>NUCLEOTIDE SEQUENCE [LARGE SCALE GENOMIC DNA]</scope>
    <source>
        <strain evidence="8 9">CBS 197.66</strain>
    </source>
</reference>
<dbReference type="Gene3D" id="2.60.120.10">
    <property type="entry name" value="Jelly Rolls"/>
    <property type="match status" value="1"/>
</dbReference>
<evidence type="ECO:0000313" key="9">
    <source>
        <dbReference type="Proteomes" id="UP000462212"/>
    </source>
</evidence>
<evidence type="ECO:0000256" key="4">
    <source>
        <dbReference type="ARBA" id="ARBA00022723"/>
    </source>
</evidence>